<dbReference type="AlphaFoldDB" id="A0A371XB73"/>
<dbReference type="RefSeq" id="WP_116681741.1">
    <property type="nucleotide sequence ID" value="NZ_QURL01000001.1"/>
</dbReference>
<organism evidence="1 2">
    <name type="scientific">Fulvimarina endophytica</name>
    <dbReference type="NCBI Taxonomy" id="2293836"/>
    <lineage>
        <taxon>Bacteria</taxon>
        <taxon>Pseudomonadati</taxon>
        <taxon>Pseudomonadota</taxon>
        <taxon>Alphaproteobacteria</taxon>
        <taxon>Hyphomicrobiales</taxon>
        <taxon>Aurantimonadaceae</taxon>
        <taxon>Fulvimarina</taxon>
    </lineage>
</organism>
<protein>
    <submittedName>
        <fullName evidence="1">Uncharacterized protein</fullName>
    </submittedName>
</protein>
<evidence type="ECO:0000313" key="2">
    <source>
        <dbReference type="Proteomes" id="UP000264310"/>
    </source>
</evidence>
<reference evidence="1 2" key="1">
    <citation type="submission" date="2018-08" db="EMBL/GenBank/DDBJ databases">
        <title>Fulvimarina sp. 85, whole genome shotgun sequence.</title>
        <authorList>
            <person name="Tuo L."/>
        </authorList>
    </citation>
    <scope>NUCLEOTIDE SEQUENCE [LARGE SCALE GENOMIC DNA]</scope>
    <source>
        <strain evidence="1 2">85</strain>
    </source>
</reference>
<dbReference type="EMBL" id="QURL01000001">
    <property type="protein sequence ID" value="RFC66488.1"/>
    <property type="molecule type" value="Genomic_DNA"/>
</dbReference>
<dbReference type="Proteomes" id="UP000264310">
    <property type="component" value="Unassembled WGS sequence"/>
</dbReference>
<comment type="caution">
    <text evidence="1">The sequence shown here is derived from an EMBL/GenBank/DDBJ whole genome shotgun (WGS) entry which is preliminary data.</text>
</comment>
<accession>A0A371XB73</accession>
<proteinExistence type="predicted"/>
<name>A0A371XB73_9HYPH</name>
<sequence>MTEGKNTPVIKPCPMCGDAMKDNLGQLEHVEQGQCILGGFSWPIEWADRWNTRADDLAEIGILRDRNAELEAALRIEAENLADDIRWADSCCDLAALLARQASLETALSKTERNAPGEATDPLREAAPELLRLAKLVQGSFGGGLVMTFSELDVEEFEAAIAKAEGKS</sequence>
<gene>
    <name evidence="1" type="ORF">DYI37_03330</name>
</gene>
<evidence type="ECO:0000313" key="1">
    <source>
        <dbReference type="EMBL" id="RFC66488.1"/>
    </source>
</evidence>
<keyword evidence="2" id="KW-1185">Reference proteome</keyword>